<dbReference type="OrthoDB" id="1100338at2"/>
<keyword evidence="8" id="KW-1185">Reference proteome</keyword>
<dbReference type="InterPro" id="IPR015500">
    <property type="entry name" value="Peptidase_S8_subtilisin-rel"/>
</dbReference>
<comment type="similarity">
    <text evidence="1 5">Belongs to the peptidase S8 family.</text>
</comment>
<name>A0A553UQP3_9DEIO</name>
<protein>
    <submittedName>
        <fullName evidence="7">S8 family peptidase</fullName>
    </submittedName>
</protein>
<comment type="caution">
    <text evidence="7">The sequence shown here is derived from an EMBL/GenBank/DDBJ whole genome shotgun (WGS) entry which is preliminary data.</text>
</comment>
<keyword evidence="4 5" id="KW-0720">Serine protease</keyword>
<reference evidence="7 8" key="1">
    <citation type="submission" date="2019-07" db="EMBL/GenBank/DDBJ databases">
        <title>Deinococcus detaillus sp. nov., isolated from humus soil in Antarctica.</title>
        <authorList>
            <person name="Zhang K."/>
        </authorList>
    </citation>
    <scope>NUCLEOTIDE SEQUENCE [LARGE SCALE GENOMIC DNA]</scope>
    <source>
        <strain evidence="7 8">H1</strain>
    </source>
</reference>
<keyword evidence="3 5" id="KW-0378">Hydrolase</keyword>
<evidence type="ECO:0000256" key="3">
    <source>
        <dbReference type="ARBA" id="ARBA00022801"/>
    </source>
</evidence>
<feature type="domain" description="Peptidase S8/S53" evidence="6">
    <location>
        <begin position="249"/>
        <end position="558"/>
    </location>
</feature>
<dbReference type="PROSITE" id="PS51892">
    <property type="entry name" value="SUBTILASE"/>
    <property type="match status" value="1"/>
</dbReference>
<dbReference type="GO" id="GO:0006508">
    <property type="term" value="P:proteolysis"/>
    <property type="evidence" value="ECO:0007669"/>
    <property type="project" value="UniProtKB-KW"/>
</dbReference>
<dbReference type="GO" id="GO:0004252">
    <property type="term" value="F:serine-type endopeptidase activity"/>
    <property type="evidence" value="ECO:0007669"/>
    <property type="project" value="UniProtKB-UniRule"/>
</dbReference>
<dbReference type="PANTHER" id="PTHR43806">
    <property type="entry name" value="PEPTIDASE S8"/>
    <property type="match status" value="1"/>
</dbReference>
<evidence type="ECO:0000313" key="8">
    <source>
        <dbReference type="Proteomes" id="UP000316092"/>
    </source>
</evidence>
<evidence type="ECO:0000259" key="6">
    <source>
        <dbReference type="Pfam" id="PF00082"/>
    </source>
</evidence>
<keyword evidence="2 5" id="KW-0645">Protease</keyword>
<accession>A0A553UQP3</accession>
<dbReference type="InterPro" id="IPR036852">
    <property type="entry name" value="Peptidase_S8/S53_dom_sf"/>
</dbReference>
<dbReference type="CDD" id="cd04847">
    <property type="entry name" value="Peptidases_S8_Subtilisin_like_2"/>
    <property type="match status" value="1"/>
</dbReference>
<gene>
    <name evidence="7" type="ORF">FNU79_13220</name>
</gene>
<dbReference type="Proteomes" id="UP000316092">
    <property type="component" value="Unassembled WGS sequence"/>
</dbReference>
<dbReference type="Pfam" id="PF00082">
    <property type="entry name" value="Peptidase_S8"/>
    <property type="match status" value="1"/>
</dbReference>
<dbReference type="AlphaFoldDB" id="A0A553UQP3"/>
<feature type="active site" description="Charge relay system" evidence="5">
    <location>
        <position position="257"/>
    </location>
</feature>
<evidence type="ECO:0000256" key="5">
    <source>
        <dbReference type="PROSITE-ProRule" id="PRU01240"/>
    </source>
</evidence>
<dbReference type="SUPFAM" id="SSF52743">
    <property type="entry name" value="Subtilisin-like"/>
    <property type="match status" value="1"/>
</dbReference>
<evidence type="ECO:0000256" key="2">
    <source>
        <dbReference type="ARBA" id="ARBA00022670"/>
    </source>
</evidence>
<proteinExistence type="inferred from homology"/>
<dbReference type="InterPro" id="IPR000209">
    <property type="entry name" value="Peptidase_S8/S53_dom"/>
</dbReference>
<dbReference type="InterPro" id="IPR050131">
    <property type="entry name" value="Peptidase_S8_subtilisin-like"/>
</dbReference>
<feature type="active site" description="Charge relay system" evidence="5">
    <location>
        <position position="505"/>
    </location>
</feature>
<evidence type="ECO:0000313" key="7">
    <source>
        <dbReference type="EMBL" id="TSA82528.1"/>
    </source>
</evidence>
<evidence type="ECO:0000256" key="4">
    <source>
        <dbReference type="ARBA" id="ARBA00022825"/>
    </source>
</evidence>
<dbReference type="EMBL" id="VKDB01000016">
    <property type="protein sequence ID" value="TSA82528.1"/>
    <property type="molecule type" value="Genomic_DNA"/>
</dbReference>
<dbReference type="Gene3D" id="3.40.50.200">
    <property type="entry name" value="Peptidase S8/S53 domain"/>
    <property type="match status" value="1"/>
</dbReference>
<sequence>MRQIRIPSRLVRSSPVTSTGGGKTYTRDDYSSHGRRLYSKFIETSENLEAKSDSDLIGDVVYAVVTAKDSSIKDSRHRLKSVGVEVIQIDAKDKSRGIAVSTKSDFKRLRLKVETYATTDEHTGKSYFSSIESIEEVDPLAKIDTELLKTGVHNCIIYLYSRLSNDEQRKVLQDISVKVQVRQEAASKFLRTSSSGLALTVTLNSERIIELATSYNSIRLIKMNASLRLEPAIVGEIISPITRVATSETNVIVAVLDSGIVQGSPFISPFVVARFEDLGLGSSFDTSHGTLVASRIIYGNDLEDQVNSGNLLPKCHVIDVPLFYRDVFGRDQSLMESDVIDLLNNFVDSFPQVRIFNLSFGTPNPINSGSISALANELDSIAKKFDKTFIVASGNMRHGEPHDWATFPAYLGDPDTRINAPAESILSLAVGSYSHVQSMTDISLPMQISAFSRTGPGMDGGIKPDLVSIGGNCFVSSGDPDFRNTSAAVGLDATGKRLAYNIGTSFSAPIVSHYAAQILGSDPQMSANLLKCYLLHFASNSGLNGAISAKPDNIYGFGEFQDADYQGSNISRMIFIHEGELSSDQYSHIPFHIPRLFDSQTSKKLKIKFTLIHDPEVDSDNPAEYSLADILFVLSKNVTGVKQKVTGTNESLSKYSSKFNPVVKYERVFDRQFSSGEWEIRLRLNTRGRLDEDYKQAFALIIECIDETGTIDMYRSFMSDFGADYIIPMTQPGSAV</sequence>
<organism evidence="7 8">
    <name type="scientific">Deinococcus detaillensis</name>
    <dbReference type="NCBI Taxonomy" id="2592048"/>
    <lineage>
        <taxon>Bacteria</taxon>
        <taxon>Thermotogati</taxon>
        <taxon>Deinococcota</taxon>
        <taxon>Deinococci</taxon>
        <taxon>Deinococcales</taxon>
        <taxon>Deinococcaceae</taxon>
        <taxon>Deinococcus</taxon>
    </lineage>
</organism>
<dbReference type="PRINTS" id="PR00723">
    <property type="entry name" value="SUBTILISIN"/>
</dbReference>
<dbReference type="InterPro" id="IPR034074">
    <property type="entry name" value="Y4bN_pept_dom"/>
</dbReference>
<feature type="active site" description="Charge relay system" evidence="5">
    <location>
        <position position="288"/>
    </location>
</feature>
<evidence type="ECO:0000256" key="1">
    <source>
        <dbReference type="ARBA" id="ARBA00011073"/>
    </source>
</evidence>
<dbReference type="PANTHER" id="PTHR43806:SF11">
    <property type="entry name" value="CEREVISIN-RELATED"/>
    <property type="match status" value="1"/>
</dbReference>